<proteinExistence type="predicted"/>
<feature type="compositionally biased region" description="Acidic residues" evidence="3">
    <location>
        <begin position="153"/>
        <end position="167"/>
    </location>
</feature>
<dbReference type="OrthoDB" id="433738at2759"/>
<evidence type="ECO:0000313" key="5">
    <source>
        <dbReference type="Proteomes" id="UP000271241"/>
    </source>
</evidence>
<evidence type="ECO:0000256" key="2">
    <source>
        <dbReference type="ARBA" id="ARBA00022803"/>
    </source>
</evidence>
<dbReference type="GO" id="GO:0003755">
    <property type="term" value="F:peptidyl-prolyl cis-trans isomerase activity"/>
    <property type="evidence" value="ECO:0007669"/>
    <property type="project" value="InterPro"/>
</dbReference>
<dbReference type="SMART" id="SM00028">
    <property type="entry name" value="TPR"/>
    <property type="match status" value="2"/>
</dbReference>
<dbReference type="InterPro" id="IPR011990">
    <property type="entry name" value="TPR-like_helical_dom_sf"/>
</dbReference>
<dbReference type="PANTHER" id="PTHR11242:SF0">
    <property type="entry name" value="TPR_REGION DOMAIN-CONTAINING PROTEIN"/>
    <property type="match status" value="1"/>
</dbReference>
<feature type="compositionally biased region" description="Acidic residues" evidence="3">
    <location>
        <begin position="685"/>
        <end position="702"/>
    </location>
</feature>
<dbReference type="PANTHER" id="PTHR11242">
    <property type="entry name" value="ARYL HYDROCARBON RECEPTOR INTERACTING PROTEIN RELATED"/>
    <property type="match status" value="1"/>
</dbReference>
<feature type="compositionally biased region" description="Basic and acidic residues" evidence="3">
    <location>
        <begin position="128"/>
        <end position="146"/>
    </location>
</feature>
<organism evidence="4 5">
    <name type="scientific">Thamnocephalis sphaerospora</name>
    <dbReference type="NCBI Taxonomy" id="78915"/>
    <lineage>
        <taxon>Eukaryota</taxon>
        <taxon>Fungi</taxon>
        <taxon>Fungi incertae sedis</taxon>
        <taxon>Zoopagomycota</taxon>
        <taxon>Zoopagomycotina</taxon>
        <taxon>Zoopagomycetes</taxon>
        <taxon>Zoopagales</taxon>
        <taxon>Sigmoideomycetaceae</taxon>
        <taxon>Thamnocephalis</taxon>
    </lineage>
</organism>
<feature type="region of interest" description="Disordered" evidence="3">
    <location>
        <begin position="479"/>
        <end position="498"/>
    </location>
</feature>
<evidence type="ECO:0000256" key="1">
    <source>
        <dbReference type="ARBA" id="ARBA00022737"/>
    </source>
</evidence>
<feature type="region of interest" description="Disordered" evidence="3">
    <location>
        <begin position="328"/>
        <end position="363"/>
    </location>
</feature>
<dbReference type="EMBL" id="KZ992477">
    <property type="protein sequence ID" value="RKP09973.1"/>
    <property type="molecule type" value="Genomic_DNA"/>
</dbReference>
<sequence length="871" mass="94452">MILETRPEGYGIRAPHSASSMLSVPGDYGNSLSRSVSPTPTTSSALLEDGILKTVDVPGHDGDPLLEPDHASRSTRHATAESLSPALWEDDALAVFHFTLYTLRPGIVSDRRMSEEAEADLKMMNQHHERPADGGHGDRADHRSHIENGVGATEDEEDVDDTTLNEENGDTMEDAVETLRRRMEAFATEPSTFPSVEIPTSPMQPPLMATHLLSEHGAAGYDASYPLAPKEDEITMCETLVPDDASDLEDDEDEDSEPPADERVIVRELVRDTRSTPHGRPFELRVGRGFAASALELAVRSMRVGEQARFLLRRECTEGFSQLERALRLQDSHSTSRRGSLTANGAHQRRNSSAHTTPLLPGSSLSCLHQHQHLRRRSLDPVDASLMHDLETMPLELHIHMLEHRPPAAGSEEPWWRWSALRRQRHAVVLRQEGNQLYKEGDWMGATARYEMCLTLLEPMPDDHATPVRAEAPSEVCADAQAQETGNGPEVQEDESPDDIRHACQLNLAACALKLRRYAQCIQHCDTVLARRPGNAKAHYRRATARIALGEDLPRAREDLEAARSLMMAELRRRGRRMSEAAPAGLAIQASHGADGHTTVIMLPNGRTDAGANCIGLLEEDGEDLAAVAAAAHMARAMAGAEGEVYSIYGHSSSSSSLQEPHYNGCGAGFSRRASHGYDSNLTATDEEEEEEEEEEDEEAIDAVDGGCSNGEPRSTELQHTFQQLQSAEKTEVIGKLCARGLQGSSEQRVCLVGVQYFQRQRGKPSSSSGLPPVIGTGLVALVLRPPAGVVVLTVLALLNDAPAVMVAPTTACAVLDRLVLVVDRPLAPTILSPPPIAFAVVVVDSPPAPSPMLIALALAVVSIGDTIGIA</sequence>
<gene>
    <name evidence="4" type="ORF">THASP1DRAFT_22240</name>
</gene>
<dbReference type="InterPro" id="IPR046357">
    <property type="entry name" value="PPIase_dom_sf"/>
</dbReference>
<evidence type="ECO:0000256" key="3">
    <source>
        <dbReference type="SAM" id="MobiDB-lite"/>
    </source>
</evidence>
<evidence type="ECO:0000313" key="4">
    <source>
        <dbReference type="EMBL" id="RKP09973.1"/>
    </source>
</evidence>
<keyword evidence="1" id="KW-0677">Repeat</keyword>
<keyword evidence="5" id="KW-1185">Reference proteome</keyword>
<feature type="compositionally biased region" description="Polar residues" evidence="3">
    <location>
        <begin position="337"/>
        <end position="346"/>
    </location>
</feature>
<name>A0A4P9XUR4_9FUNG</name>
<feature type="region of interest" description="Disordered" evidence="3">
    <location>
        <begin position="676"/>
        <end position="716"/>
    </location>
</feature>
<feature type="region of interest" description="Disordered" evidence="3">
    <location>
        <begin position="128"/>
        <end position="167"/>
    </location>
</feature>
<reference evidence="5" key="1">
    <citation type="journal article" date="2018" name="Nat. Microbiol.">
        <title>Leveraging single-cell genomics to expand the fungal tree of life.</title>
        <authorList>
            <person name="Ahrendt S.R."/>
            <person name="Quandt C.A."/>
            <person name="Ciobanu D."/>
            <person name="Clum A."/>
            <person name="Salamov A."/>
            <person name="Andreopoulos B."/>
            <person name="Cheng J.F."/>
            <person name="Woyke T."/>
            <person name="Pelin A."/>
            <person name="Henrissat B."/>
            <person name="Reynolds N.K."/>
            <person name="Benny G.L."/>
            <person name="Smith M.E."/>
            <person name="James T.Y."/>
            <person name="Grigoriev I.V."/>
        </authorList>
    </citation>
    <scope>NUCLEOTIDE SEQUENCE [LARGE SCALE GENOMIC DNA]</scope>
    <source>
        <strain evidence="5">RSA 1356</strain>
    </source>
</reference>
<dbReference type="STRING" id="78915.A0A4P9XUR4"/>
<dbReference type="Gene3D" id="1.25.40.10">
    <property type="entry name" value="Tetratricopeptide repeat domain"/>
    <property type="match status" value="1"/>
</dbReference>
<feature type="region of interest" description="Disordered" evidence="3">
    <location>
        <begin position="54"/>
        <end position="78"/>
    </location>
</feature>
<feature type="compositionally biased region" description="Basic and acidic residues" evidence="3">
    <location>
        <begin position="58"/>
        <end position="72"/>
    </location>
</feature>
<dbReference type="InterPro" id="IPR019734">
    <property type="entry name" value="TPR_rpt"/>
</dbReference>
<dbReference type="Gene3D" id="3.10.50.40">
    <property type="match status" value="1"/>
</dbReference>
<dbReference type="InterPro" id="IPR039663">
    <property type="entry name" value="AIP/AIPL1/TTC9"/>
</dbReference>
<dbReference type="AlphaFoldDB" id="A0A4P9XUR4"/>
<dbReference type="Proteomes" id="UP000271241">
    <property type="component" value="Unassembled WGS sequence"/>
</dbReference>
<accession>A0A4P9XUR4</accession>
<keyword evidence="2" id="KW-0802">TPR repeat</keyword>
<protein>
    <submittedName>
        <fullName evidence="4">Uncharacterized protein</fullName>
    </submittedName>
</protein>
<dbReference type="SUPFAM" id="SSF48452">
    <property type="entry name" value="TPR-like"/>
    <property type="match status" value="1"/>
</dbReference>